<dbReference type="eggNOG" id="COG1398">
    <property type="taxonomic scope" value="Bacteria"/>
</dbReference>
<evidence type="ECO:0000256" key="2">
    <source>
        <dbReference type="ARBA" id="ARBA00008749"/>
    </source>
</evidence>
<evidence type="ECO:0000256" key="8">
    <source>
        <dbReference type="ARBA" id="ARBA00023004"/>
    </source>
</evidence>
<evidence type="ECO:0000256" key="5">
    <source>
        <dbReference type="ARBA" id="ARBA00022832"/>
    </source>
</evidence>
<proteinExistence type="inferred from homology"/>
<dbReference type="PRINTS" id="PR00075">
    <property type="entry name" value="FACDDSATRASE"/>
</dbReference>
<gene>
    <name evidence="14" type="ORF">KB13_741</name>
</gene>
<evidence type="ECO:0000256" key="7">
    <source>
        <dbReference type="ARBA" id="ARBA00023002"/>
    </source>
</evidence>
<evidence type="ECO:0000256" key="11">
    <source>
        <dbReference type="ARBA" id="ARBA00023160"/>
    </source>
</evidence>
<comment type="similarity">
    <text evidence="2">Belongs to the fatty acid desaturase type 2 family.</text>
</comment>
<accession>B6BTU4</accession>
<feature type="transmembrane region" description="Helical" evidence="12">
    <location>
        <begin position="201"/>
        <end position="226"/>
    </location>
</feature>
<dbReference type="EMBL" id="DS995299">
    <property type="protein sequence ID" value="EDZ64609.1"/>
    <property type="molecule type" value="Genomic_DNA"/>
</dbReference>
<feature type="transmembrane region" description="Helical" evidence="12">
    <location>
        <begin position="55"/>
        <end position="77"/>
    </location>
</feature>
<keyword evidence="3" id="KW-0444">Lipid biosynthesis</keyword>
<evidence type="ECO:0000256" key="4">
    <source>
        <dbReference type="ARBA" id="ARBA00022692"/>
    </source>
</evidence>
<dbReference type="AlphaFoldDB" id="B6BTU4"/>
<evidence type="ECO:0000256" key="1">
    <source>
        <dbReference type="ARBA" id="ARBA00004141"/>
    </source>
</evidence>
<evidence type="ECO:0000256" key="6">
    <source>
        <dbReference type="ARBA" id="ARBA00022989"/>
    </source>
</evidence>
<evidence type="ECO:0000259" key="13">
    <source>
        <dbReference type="Pfam" id="PF00487"/>
    </source>
</evidence>
<dbReference type="InterPro" id="IPR015876">
    <property type="entry name" value="Acyl-CoA_DS"/>
</dbReference>
<dbReference type="InterPro" id="IPR005804">
    <property type="entry name" value="FA_desaturase_dom"/>
</dbReference>
<dbReference type="Pfam" id="PF00487">
    <property type="entry name" value="FA_desaturase"/>
    <property type="match status" value="1"/>
</dbReference>
<dbReference type="CDD" id="cd03505">
    <property type="entry name" value="Delta9-FADS-like"/>
    <property type="match status" value="1"/>
</dbReference>
<evidence type="ECO:0000313" key="14">
    <source>
        <dbReference type="EMBL" id="EDZ64609.1"/>
    </source>
</evidence>
<keyword evidence="10 12" id="KW-0472">Membrane</keyword>
<evidence type="ECO:0000256" key="12">
    <source>
        <dbReference type="SAM" id="Phobius"/>
    </source>
</evidence>
<keyword evidence="15" id="KW-1185">Reference proteome</keyword>
<organism evidence="14 15">
    <name type="scientific">beta proteobacterium KB13</name>
    <dbReference type="NCBI Taxonomy" id="314607"/>
    <lineage>
        <taxon>Bacteria</taxon>
        <taxon>Pseudomonadati</taxon>
        <taxon>Pseudomonadota</taxon>
        <taxon>Betaproteobacteria</taxon>
        <taxon>Nitrosomonadales</taxon>
        <taxon>OM43 clade</taxon>
    </lineage>
</organism>
<protein>
    <submittedName>
        <fullName evidence="14">Palmitoyl-monogalactosyldiacylglycerol delta-7 desaturase</fullName>
    </submittedName>
</protein>
<keyword evidence="7" id="KW-0560">Oxidoreductase</keyword>
<comment type="subcellular location">
    <subcellularLocation>
        <location evidence="1">Membrane</location>
        <topology evidence="1">Multi-pass membrane protein</topology>
    </subcellularLocation>
</comment>
<evidence type="ECO:0000256" key="9">
    <source>
        <dbReference type="ARBA" id="ARBA00023098"/>
    </source>
</evidence>
<keyword evidence="4 12" id="KW-0812">Transmembrane</keyword>
<name>B6BTU4_9PROT</name>
<keyword evidence="5" id="KW-0276">Fatty acid metabolism</keyword>
<feature type="transmembrane region" description="Helical" evidence="12">
    <location>
        <begin position="31"/>
        <end position="49"/>
    </location>
</feature>
<keyword evidence="9" id="KW-0443">Lipid metabolism</keyword>
<dbReference type="PANTHER" id="PTHR11351:SF31">
    <property type="entry name" value="DESATURASE 1, ISOFORM A-RELATED"/>
    <property type="match status" value="1"/>
</dbReference>
<dbReference type="HOGENOM" id="CLU_027359_1_2_4"/>
<feature type="domain" description="Fatty acid desaturase" evidence="13">
    <location>
        <begin position="54"/>
        <end position="277"/>
    </location>
</feature>
<keyword evidence="11" id="KW-0275">Fatty acid biosynthesis</keyword>
<sequence length="303" mass="36346">MKHFLLKIFDNNYAEKYYQKQKDVDGDTIDWFRVIPFILIHFGALAAFWTHFEWYLFWVALFLFMIRMFAITGFYHRYFAHKTFKTSRLMQFIFAFIGSTAAQRGPIWWASHHRRHHLNSDRHNDHHSPHTHHFLWSHMGWFLAKKNFLTDRKVVRDLTKFKELVLIDRFDWLPPVLLLISLFVIGEHSSLTSGISGLNMVIWGFCVSTILVYHCTFAVNSIAHLWGTQRYNTKEESKNNFFVALITFGEGWHNNHHHYPGSIRQGFYWWEVDLTYYALRFLSFFGIVYNLRTVSKAIRQKHN</sequence>
<dbReference type="PANTHER" id="PTHR11351">
    <property type="entry name" value="ACYL-COA DESATURASE"/>
    <property type="match status" value="1"/>
</dbReference>
<feature type="transmembrane region" description="Helical" evidence="12">
    <location>
        <begin position="172"/>
        <end position="189"/>
    </location>
</feature>
<dbReference type="STRING" id="314607.KB13_741"/>
<evidence type="ECO:0000256" key="10">
    <source>
        <dbReference type="ARBA" id="ARBA00023136"/>
    </source>
</evidence>
<dbReference type="GO" id="GO:0006633">
    <property type="term" value="P:fatty acid biosynthetic process"/>
    <property type="evidence" value="ECO:0007669"/>
    <property type="project" value="UniProtKB-KW"/>
</dbReference>
<reference evidence="15" key="1">
    <citation type="journal article" date="2012" name="Stand. Genomic Sci.">
        <title>Genome sequence of strain HIMB624, a cultured representative from the OM43 clade of marine Betaproteobacteria.</title>
        <authorList>
            <person name="Huggett M.J."/>
            <person name="Hayakawa D.H."/>
            <person name="Rappe M.S."/>
        </authorList>
    </citation>
    <scope>NUCLEOTIDE SEQUENCE [LARGE SCALE GENOMIC DNA]</scope>
    <source>
        <strain evidence="15">KB13</strain>
    </source>
</reference>
<keyword evidence="6 12" id="KW-1133">Transmembrane helix</keyword>
<dbReference type="GO" id="GO:0016020">
    <property type="term" value="C:membrane"/>
    <property type="evidence" value="ECO:0007669"/>
    <property type="project" value="UniProtKB-SubCell"/>
</dbReference>
<dbReference type="GO" id="GO:0016717">
    <property type="term" value="F:oxidoreductase activity, acting on paired donors, with oxidation of a pair of donors resulting in the reduction of molecular oxygen to two molecules of water"/>
    <property type="evidence" value="ECO:0007669"/>
    <property type="project" value="InterPro"/>
</dbReference>
<evidence type="ECO:0000313" key="15">
    <source>
        <dbReference type="Proteomes" id="UP000004188"/>
    </source>
</evidence>
<evidence type="ECO:0000256" key="3">
    <source>
        <dbReference type="ARBA" id="ARBA00022516"/>
    </source>
</evidence>
<keyword evidence="8" id="KW-0408">Iron</keyword>
<dbReference type="Proteomes" id="UP000004188">
    <property type="component" value="Unassembled WGS sequence"/>
</dbReference>